<feature type="domain" description="Zn(2)-C6 fungal-type" evidence="5">
    <location>
        <begin position="49"/>
        <end position="80"/>
    </location>
</feature>
<gene>
    <name evidence="6" type="ORF">BCR34DRAFT_607517</name>
</gene>
<evidence type="ECO:0000256" key="2">
    <source>
        <dbReference type="ARBA" id="ARBA00022723"/>
    </source>
</evidence>
<feature type="region of interest" description="Disordered" evidence="4">
    <location>
        <begin position="535"/>
        <end position="560"/>
    </location>
</feature>
<feature type="compositionally biased region" description="Polar residues" evidence="4">
    <location>
        <begin position="675"/>
        <end position="690"/>
    </location>
</feature>
<feature type="compositionally biased region" description="Low complexity" evidence="4">
    <location>
        <begin position="877"/>
        <end position="888"/>
    </location>
</feature>
<proteinExistence type="predicted"/>
<dbReference type="Pfam" id="PF04082">
    <property type="entry name" value="Fungal_trans"/>
    <property type="match status" value="1"/>
</dbReference>
<dbReference type="Proteomes" id="UP000193144">
    <property type="component" value="Unassembled WGS sequence"/>
</dbReference>
<organism evidence="6 7">
    <name type="scientific">Clohesyomyces aquaticus</name>
    <dbReference type="NCBI Taxonomy" id="1231657"/>
    <lineage>
        <taxon>Eukaryota</taxon>
        <taxon>Fungi</taxon>
        <taxon>Dikarya</taxon>
        <taxon>Ascomycota</taxon>
        <taxon>Pezizomycotina</taxon>
        <taxon>Dothideomycetes</taxon>
        <taxon>Pleosporomycetidae</taxon>
        <taxon>Pleosporales</taxon>
        <taxon>Lindgomycetaceae</taxon>
        <taxon>Clohesyomyces</taxon>
    </lineage>
</organism>
<comment type="caution">
    <text evidence="6">The sequence shown here is derived from an EMBL/GenBank/DDBJ whole genome shotgun (WGS) entry which is preliminary data.</text>
</comment>
<dbReference type="InterPro" id="IPR036864">
    <property type="entry name" value="Zn2-C6_fun-type_DNA-bd_sf"/>
</dbReference>
<dbReference type="PROSITE" id="PS50048">
    <property type="entry name" value="ZN2_CY6_FUNGAL_2"/>
    <property type="match status" value="1"/>
</dbReference>
<dbReference type="STRING" id="1231657.A0A1Y1YFL6"/>
<feature type="compositionally biased region" description="Basic and acidic residues" evidence="4">
    <location>
        <begin position="755"/>
        <end position="767"/>
    </location>
</feature>
<evidence type="ECO:0000259" key="5">
    <source>
        <dbReference type="PROSITE" id="PS50048"/>
    </source>
</evidence>
<protein>
    <submittedName>
        <fullName evidence="6">Fungal-specific transcription factor domain-domain-containing protein</fullName>
    </submittedName>
</protein>
<feature type="region of interest" description="Disordered" evidence="4">
    <location>
        <begin position="19"/>
        <end position="45"/>
    </location>
</feature>
<keyword evidence="7" id="KW-1185">Reference proteome</keyword>
<evidence type="ECO:0000313" key="7">
    <source>
        <dbReference type="Proteomes" id="UP000193144"/>
    </source>
</evidence>
<dbReference type="SMART" id="SM00066">
    <property type="entry name" value="GAL4"/>
    <property type="match status" value="1"/>
</dbReference>
<dbReference type="CDD" id="cd00067">
    <property type="entry name" value="GAL4"/>
    <property type="match status" value="1"/>
</dbReference>
<dbReference type="GO" id="GO:0000981">
    <property type="term" value="F:DNA-binding transcription factor activity, RNA polymerase II-specific"/>
    <property type="evidence" value="ECO:0007669"/>
    <property type="project" value="InterPro"/>
</dbReference>
<dbReference type="GO" id="GO:0003677">
    <property type="term" value="F:DNA binding"/>
    <property type="evidence" value="ECO:0007669"/>
    <property type="project" value="InterPro"/>
</dbReference>
<dbReference type="InterPro" id="IPR007219">
    <property type="entry name" value="XnlR_reg_dom"/>
</dbReference>
<feature type="compositionally biased region" description="Low complexity" evidence="4">
    <location>
        <begin position="918"/>
        <end position="945"/>
    </location>
</feature>
<feature type="region of interest" description="Disordered" evidence="4">
    <location>
        <begin position="747"/>
        <end position="781"/>
    </location>
</feature>
<dbReference type="GO" id="GO:0005634">
    <property type="term" value="C:nucleus"/>
    <property type="evidence" value="ECO:0007669"/>
    <property type="project" value="UniProtKB-SubCell"/>
</dbReference>
<dbReference type="AlphaFoldDB" id="A0A1Y1YFL6"/>
<dbReference type="CDD" id="cd12148">
    <property type="entry name" value="fungal_TF_MHR"/>
    <property type="match status" value="1"/>
</dbReference>
<dbReference type="InterPro" id="IPR001138">
    <property type="entry name" value="Zn2Cys6_DnaBD"/>
</dbReference>
<dbReference type="InterPro" id="IPR050613">
    <property type="entry name" value="Sec_Metabolite_Reg"/>
</dbReference>
<evidence type="ECO:0000256" key="1">
    <source>
        <dbReference type="ARBA" id="ARBA00004123"/>
    </source>
</evidence>
<dbReference type="Pfam" id="PF00172">
    <property type="entry name" value="Zn_clus"/>
    <property type="match status" value="1"/>
</dbReference>
<comment type="subcellular location">
    <subcellularLocation>
        <location evidence="1">Nucleus</location>
    </subcellularLocation>
</comment>
<dbReference type="PANTHER" id="PTHR31001:SF81">
    <property type="entry name" value="ZN(II)2CYS6 TRANSCRIPTION FACTOR"/>
    <property type="match status" value="1"/>
</dbReference>
<evidence type="ECO:0000256" key="4">
    <source>
        <dbReference type="SAM" id="MobiDB-lite"/>
    </source>
</evidence>
<evidence type="ECO:0000313" key="6">
    <source>
        <dbReference type="EMBL" id="ORX96802.1"/>
    </source>
</evidence>
<feature type="compositionally biased region" description="Basic residues" evidence="4">
    <location>
        <begin position="140"/>
        <end position="149"/>
    </location>
</feature>
<accession>A0A1Y1YFL6</accession>
<feature type="region of interest" description="Disordered" evidence="4">
    <location>
        <begin position="117"/>
        <end position="149"/>
    </location>
</feature>
<dbReference type="SUPFAM" id="SSF57701">
    <property type="entry name" value="Zn2/Cys6 DNA-binding domain"/>
    <property type="match status" value="1"/>
</dbReference>
<dbReference type="Gene3D" id="4.10.240.10">
    <property type="entry name" value="Zn(2)-C6 fungal-type DNA-binding domain"/>
    <property type="match status" value="1"/>
</dbReference>
<feature type="compositionally biased region" description="Polar residues" evidence="4">
    <location>
        <begin position="827"/>
        <end position="840"/>
    </location>
</feature>
<feature type="region of interest" description="Disordered" evidence="4">
    <location>
        <begin position="824"/>
        <end position="983"/>
    </location>
</feature>
<feature type="compositionally biased region" description="Low complexity" evidence="4">
    <location>
        <begin position="961"/>
        <end position="971"/>
    </location>
</feature>
<evidence type="ECO:0000256" key="3">
    <source>
        <dbReference type="ARBA" id="ARBA00023242"/>
    </source>
</evidence>
<keyword evidence="3" id="KW-0539">Nucleus</keyword>
<name>A0A1Y1YFL6_9PLEO</name>
<dbReference type="GO" id="GO:0006351">
    <property type="term" value="P:DNA-templated transcription"/>
    <property type="evidence" value="ECO:0007669"/>
    <property type="project" value="InterPro"/>
</dbReference>
<dbReference type="PANTHER" id="PTHR31001">
    <property type="entry name" value="UNCHARACTERIZED TRANSCRIPTIONAL REGULATORY PROTEIN"/>
    <property type="match status" value="1"/>
</dbReference>
<dbReference type="PROSITE" id="PS00463">
    <property type="entry name" value="ZN2_CY6_FUNGAL_1"/>
    <property type="match status" value="1"/>
</dbReference>
<sequence>MSESNSVFNQSALSESFTENVHGVVEQPSAIADGNKKRHPSQQPRQLLSCTKCRERKVKCDRTKPCSACCARGKPKECQFKVSEGGDYAPIQQSYELRKLRSENLILKERLRQSNLPTYTDEADQAASPDTLLGETPTRSNRRSAAKQKRFQGSEWSDSIYFGSPGLANVINEFASTSLDPVSAQSLTHAMPRGADMYAPRDIPAFPFPTLFPAEQDSCIDCLLHCLPERRVELPAYLDAFQKRALICAFPHIPVEITKGEVDRYLSDARNNVQICPDMLALLFAALALGSQHCVWDKYGQQWKSGAVEEESKKGGVYMAASMQALRLASFMSKPSLLSIQALIMIGPYLTNSGRFLDAWTLFGTTIRLAQAMGLHRHPKYLDPAPPTDKECSVRQSLWWWMLHMDQQYSMTLGRPLGISGIGDCPPPHELTTDPTILRFGEFVNHFTILARRILSSDRLTNARIDEFTDELRALLDTMPENLQFNESWLNEDREIPEWPHGAMAAAFYCKIHNYLILLNRQRLDKPQTYALPTPCSMTKTPPPSFSQYPTSSQPSPPSSIKATLRGRPLVLASSEDLLTAFLFFNARVPAALICWTMGQKAFNSCMILILDALETHDLSRIRKVEHAFAIFQQLDKNGVHKIAGIAVSKISWGLAQLYRLEDPMDGSRDVKPSLSGSGPHQGDVQTQGAVGSEAAGPPMLHDSVMGNNGMELLEGAGLQSFLPEPFKPLTWDWAVEHQAHVQSYTNLPLHRGPGHGDEQGSGKRGEQSQPYIGRRPSEVVSRAGSIAEELQGFQGERVRISEKVQGLLGSTLGSAPVRYATMFTAPPSSDSHAQCQPQGLDSPMASPVDSLSSTTQKQRFRQQQQDYDQGMSDESQQTQQHNLQHNQQPPPVPPPRHHSYPPLNNLSLHQHTPLPLAPRQSPASQPQSPHYPASTSYSQPPSSSLMTYHNFSLSPGADVPSSQPQSSSNNTLHHHQQQHPQQLRQTFYRANANDVPSSAHAHIHANANPPWSARPAAPISTVSEPGLAASGGRGFQAQHARLEIGQGLDLNQVYAYQNQF</sequence>
<keyword evidence="2" id="KW-0479">Metal-binding</keyword>
<dbReference type="GO" id="GO:0008270">
    <property type="term" value="F:zinc ion binding"/>
    <property type="evidence" value="ECO:0007669"/>
    <property type="project" value="InterPro"/>
</dbReference>
<dbReference type="SMART" id="SM00906">
    <property type="entry name" value="Fungal_trans"/>
    <property type="match status" value="1"/>
</dbReference>
<feature type="region of interest" description="Disordered" evidence="4">
    <location>
        <begin position="667"/>
        <end position="696"/>
    </location>
</feature>
<dbReference type="OrthoDB" id="1747771at2759"/>
<dbReference type="EMBL" id="MCFA01000247">
    <property type="protein sequence ID" value="ORX96802.1"/>
    <property type="molecule type" value="Genomic_DNA"/>
</dbReference>
<reference evidence="6 7" key="1">
    <citation type="submission" date="2016-07" db="EMBL/GenBank/DDBJ databases">
        <title>Pervasive Adenine N6-methylation of Active Genes in Fungi.</title>
        <authorList>
            <consortium name="DOE Joint Genome Institute"/>
            <person name="Mondo S.J."/>
            <person name="Dannebaum R.O."/>
            <person name="Kuo R.C."/>
            <person name="Labutti K."/>
            <person name="Haridas S."/>
            <person name="Kuo A."/>
            <person name="Salamov A."/>
            <person name="Ahrendt S.R."/>
            <person name="Lipzen A."/>
            <person name="Sullivan W."/>
            <person name="Andreopoulos W.B."/>
            <person name="Clum A."/>
            <person name="Lindquist E."/>
            <person name="Daum C."/>
            <person name="Ramamoorthy G.K."/>
            <person name="Gryganskyi A."/>
            <person name="Culley D."/>
            <person name="Magnuson J.K."/>
            <person name="James T.Y."/>
            <person name="O'Malley M.A."/>
            <person name="Stajich J.E."/>
            <person name="Spatafora J.W."/>
            <person name="Visel A."/>
            <person name="Grigoriev I.V."/>
        </authorList>
    </citation>
    <scope>NUCLEOTIDE SEQUENCE [LARGE SCALE GENOMIC DNA]</scope>
    <source>
        <strain evidence="6 7">CBS 115471</strain>
    </source>
</reference>